<dbReference type="InterPro" id="IPR033132">
    <property type="entry name" value="GH_1_N_CS"/>
</dbReference>
<evidence type="ECO:0000256" key="4">
    <source>
        <dbReference type="PROSITE-ProRule" id="PRU10055"/>
    </source>
</evidence>
<evidence type="ECO:0000256" key="1">
    <source>
        <dbReference type="ARBA" id="ARBA00010838"/>
    </source>
</evidence>
<dbReference type="InterPro" id="IPR018120">
    <property type="entry name" value="Glyco_hydro_1_AS"/>
</dbReference>
<dbReference type="Gene3D" id="3.20.20.80">
    <property type="entry name" value="Glycosidases"/>
    <property type="match status" value="1"/>
</dbReference>
<dbReference type="PANTHER" id="PTHR10353:SF209">
    <property type="entry name" value="GALACTOLIPID GALACTOSYLTRANSFERASE SFR2, CHLOROPLASTIC"/>
    <property type="match status" value="1"/>
</dbReference>
<evidence type="ECO:0000256" key="6">
    <source>
        <dbReference type="RuleBase" id="RU004468"/>
    </source>
</evidence>
<keyword evidence="2 6" id="KW-0378">Hydrolase</keyword>
<organism evidence="7 8">
    <name type="scientific">Candidatus Kerfeldbacteria bacterium CG08_land_8_20_14_0_20_40_16</name>
    <dbReference type="NCBI Taxonomy" id="2014244"/>
    <lineage>
        <taxon>Bacteria</taxon>
        <taxon>Candidatus Kerfeldiibacteriota</taxon>
    </lineage>
</organism>
<sequence>MKTKKFPEGFFWGTATSAHQIEGGQNNDWIEWEPGKINDGTLSGQACDSWNRYLEDFDLIQKLNNNAYRFSIEWSRIEPEEGKWNQAAINRYQQMVVELQKLGIEPFVTLHHFTNPNWFAKKGGWKNKQAPELFSRYCQKMVESLPPVKYWISLNEPDVYTELGFLAGYWPPQEKSISAANEVRKNLVKAHRLAYGLIKKVDSQSEVGIAKNLIAFDPYRSWLPTDHLAARLGHQWHNRWFLEQTANSLDFIGINYYYHSRVKLKLYQSSTFFKDTVPQNVPVSDYGWEIYPEGLGRVIEFAARFNKPLYITENGIADAKDKMRIKFIQDHLVVLHQKILEGYDIRGYFHWSLMDNFEWREGYSKKFGLFSVNFKTQERKIRPSGEYYAQIARTNQLA</sequence>
<protein>
    <submittedName>
        <fullName evidence="7">Glycoside hydrolase family 1 protein</fullName>
    </submittedName>
</protein>
<dbReference type="PROSITE" id="PS00653">
    <property type="entry name" value="GLYCOSYL_HYDROL_F1_2"/>
    <property type="match status" value="1"/>
</dbReference>
<comment type="similarity">
    <text evidence="1 5">Belongs to the glycosyl hydrolase 1 family.</text>
</comment>
<gene>
    <name evidence="7" type="ORF">COT24_04100</name>
</gene>
<proteinExistence type="inferred from homology"/>
<name>A0A2H0YV59_9BACT</name>
<evidence type="ECO:0000256" key="5">
    <source>
        <dbReference type="RuleBase" id="RU003690"/>
    </source>
</evidence>
<dbReference type="Pfam" id="PF00232">
    <property type="entry name" value="Glyco_hydro_1"/>
    <property type="match status" value="2"/>
</dbReference>
<dbReference type="EMBL" id="PEXU01000047">
    <property type="protein sequence ID" value="PIS42371.1"/>
    <property type="molecule type" value="Genomic_DNA"/>
</dbReference>
<dbReference type="PANTHER" id="PTHR10353">
    <property type="entry name" value="GLYCOSYL HYDROLASE"/>
    <property type="match status" value="1"/>
</dbReference>
<keyword evidence="3 6" id="KW-0326">Glycosidase</keyword>
<evidence type="ECO:0000313" key="8">
    <source>
        <dbReference type="Proteomes" id="UP000231542"/>
    </source>
</evidence>
<dbReference type="GO" id="GO:0005975">
    <property type="term" value="P:carbohydrate metabolic process"/>
    <property type="evidence" value="ECO:0007669"/>
    <property type="project" value="InterPro"/>
</dbReference>
<dbReference type="InterPro" id="IPR001360">
    <property type="entry name" value="Glyco_hydro_1"/>
</dbReference>
<accession>A0A2H0YV59</accession>
<dbReference type="GO" id="GO:0008422">
    <property type="term" value="F:beta-glucosidase activity"/>
    <property type="evidence" value="ECO:0007669"/>
    <property type="project" value="TreeGrafter"/>
</dbReference>
<dbReference type="InterPro" id="IPR017853">
    <property type="entry name" value="GH"/>
</dbReference>
<dbReference type="Proteomes" id="UP000231542">
    <property type="component" value="Unassembled WGS sequence"/>
</dbReference>
<dbReference type="AlphaFoldDB" id="A0A2H0YV59"/>
<feature type="active site" description="Nucleophile" evidence="4">
    <location>
        <position position="313"/>
    </location>
</feature>
<evidence type="ECO:0000256" key="3">
    <source>
        <dbReference type="ARBA" id="ARBA00023295"/>
    </source>
</evidence>
<reference evidence="7 8" key="1">
    <citation type="submission" date="2017-09" db="EMBL/GenBank/DDBJ databases">
        <title>Depth-based differentiation of microbial function through sediment-hosted aquifers and enrichment of novel symbionts in the deep terrestrial subsurface.</title>
        <authorList>
            <person name="Probst A.J."/>
            <person name="Ladd B."/>
            <person name="Jarett J.K."/>
            <person name="Geller-Mcgrath D.E."/>
            <person name="Sieber C.M."/>
            <person name="Emerson J.B."/>
            <person name="Anantharaman K."/>
            <person name="Thomas B.C."/>
            <person name="Malmstrom R."/>
            <person name="Stieglmeier M."/>
            <person name="Klingl A."/>
            <person name="Woyke T."/>
            <person name="Ryan C.M."/>
            <person name="Banfield J.F."/>
        </authorList>
    </citation>
    <scope>NUCLEOTIDE SEQUENCE [LARGE SCALE GENOMIC DNA]</scope>
    <source>
        <strain evidence="7">CG08_land_8_20_14_0_20_40_16</strain>
    </source>
</reference>
<dbReference type="PRINTS" id="PR00131">
    <property type="entry name" value="GLHYDRLASE1"/>
</dbReference>
<dbReference type="SUPFAM" id="SSF51445">
    <property type="entry name" value="(Trans)glycosidases"/>
    <property type="match status" value="1"/>
</dbReference>
<comment type="caution">
    <text evidence="7">The sequence shown here is derived from an EMBL/GenBank/DDBJ whole genome shotgun (WGS) entry which is preliminary data.</text>
</comment>
<evidence type="ECO:0000313" key="7">
    <source>
        <dbReference type="EMBL" id="PIS42371.1"/>
    </source>
</evidence>
<evidence type="ECO:0000256" key="2">
    <source>
        <dbReference type="ARBA" id="ARBA00022801"/>
    </source>
</evidence>
<dbReference type="PROSITE" id="PS00572">
    <property type="entry name" value="GLYCOSYL_HYDROL_F1_1"/>
    <property type="match status" value="1"/>
</dbReference>